<dbReference type="Pfam" id="PF12158">
    <property type="entry name" value="DUF3592"/>
    <property type="match status" value="1"/>
</dbReference>
<keyword evidence="1" id="KW-0812">Transmembrane</keyword>
<evidence type="ECO:0000313" key="3">
    <source>
        <dbReference type="EMBL" id="MXO02416.1"/>
    </source>
</evidence>
<name>A0A6N8TJJ9_SHIZO</name>
<dbReference type="RefSeq" id="WP_160787707.1">
    <property type="nucleotide sequence ID" value="NZ_CP086610.1"/>
</dbReference>
<proteinExistence type="predicted"/>
<keyword evidence="1" id="KW-0472">Membrane</keyword>
<evidence type="ECO:0000256" key="1">
    <source>
        <dbReference type="SAM" id="Phobius"/>
    </source>
</evidence>
<evidence type="ECO:0000313" key="4">
    <source>
        <dbReference type="Proteomes" id="UP000440304"/>
    </source>
</evidence>
<gene>
    <name evidence="3" type="ORF">GR156_19040</name>
</gene>
<dbReference type="OrthoDB" id="8907046at2"/>
<comment type="caution">
    <text evidence="3">The sequence shown here is derived from an EMBL/GenBank/DDBJ whole genome shotgun (WGS) entry which is preliminary data.</text>
</comment>
<dbReference type="EMBL" id="WUML01000022">
    <property type="protein sequence ID" value="MXO02416.1"/>
    <property type="molecule type" value="Genomic_DNA"/>
</dbReference>
<dbReference type="AlphaFoldDB" id="A0A6N8TJJ9"/>
<reference evidence="3 4" key="1">
    <citation type="submission" date="2019-12" db="EMBL/GenBank/DDBJ databases">
        <title>Shinella granuli gen. nov., sp. nov., and proposal of the reclassification of Zoogloea ramigera ATCC 19623 as Shinella zoogloeoides sp. nov.</title>
        <authorList>
            <person name="Gao J."/>
        </authorList>
    </citation>
    <scope>NUCLEOTIDE SEQUENCE [LARGE SCALE GENOMIC DNA]</scope>
    <source>
        <strain evidence="3 4">DSM 287</strain>
    </source>
</reference>
<keyword evidence="1" id="KW-1133">Transmembrane helix</keyword>
<sequence>MPWWSSITSRINAPNVLALYGIGMVIWGTGWVVWSLIETIPPQSWPVTQGEVVRAYYVTEPFSTKFESGYIYVPVIRHRYAIGSQNYRSDTTWTGKRVTYRILAETEAFLARYPAGSRIAVRYDPAAPERSTLFVETDYAMLGTAGMGLFLFLLSCLMRWPGKQEEP</sequence>
<feature type="transmembrane region" description="Helical" evidence="1">
    <location>
        <begin position="16"/>
        <end position="37"/>
    </location>
</feature>
<evidence type="ECO:0000259" key="2">
    <source>
        <dbReference type="Pfam" id="PF12158"/>
    </source>
</evidence>
<organism evidence="3 4">
    <name type="scientific">Shinella zoogloeoides</name>
    <name type="common">Crabtreella saccharophila</name>
    <dbReference type="NCBI Taxonomy" id="352475"/>
    <lineage>
        <taxon>Bacteria</taxon>
        <taxon>Pseudomonadati</taxon>
        <taxon>Pseudomonadota</taxon>
        <taxon>Alphaproteobacteria</taxon>
        <taxon>Hyphomicrobiales</taxon>
        <taxon>Rhizobiaceae</taxon>
        <taxon>Shinella</taxon>
    </lineage>
</organism>
<feature type="domain" description="DUF3592" evidence="2">
    <location>
        <begin position="48"/>
        <end position="134"/>
    </location>
</feature>
<feature type="transmembrane region" description="Helical" evidence="1">
    <location>
        <begin position="139"/>
        <end position="160"/>
    </location>
</feature>
<dbReference type="Proteomes" id="UP000440304">
    <property type="component" value="Unassembled WGS sequence"/>
</dbReference>
<accession>A0A6N8TJJ9</accession>
<protein>
    <submittedName>
        <fullName evidence="3">DUF3592 domain-containing protein</fullName>
    </submittedName>
</protein>
<dbReference type="InterPro" id="IPR021994">
    <property type="entry name" value="DUF3592"/>
</dbReference>